<proteinExistence type="predicted"/>
<protein>
    <submittedName>
        <fullName evidence="1">Uncharacterized protein</fullName>
    </submittedName>
</protein>
<keyword evidence="2" id="KW-1185">Reference proteome</keyword>
<sequence>MRNVYADVQSDLLRSNPSLLEKDWDFTVDADGELLIVEGDDQLTKREIETITGVLEEYGVDDYMKNLAENIVERGAASRGPEMRMSEHGIGSYDISMENMSDVLRRRELMNDTKIRQVNRGPSHIWQPIDAYNQGKLNPLDAVLKQVSSRAENIYGYDPHDHR</sequence>
<evidence type="ECO:0000313" key="2">
    <source>
        <dbReference type="Proteomes" id="UP001595722"/>
    </source>
</evidence>
<comment type="caution">
    <text evidence="1">The sequence shown here is derived from an EMBL/GenBank/DDBJ whole genome shotgun (WGS) entry which is preliminary data.</text>
</comment>
<name>A0ABV7VTG9_9GAMM</name>
<evidence type="ECO:0000313" key="1">
    <source>
        <dbReference type="EMBL" id="MFC3680861.1"/>
    </source>
</evidence>
<dbReference type="EMBL" id="JBHRYB010000013">
    <property type="protein sequence ID" value="MFC3680861.1"/>
    <property type="molecule type" value="Genomic_DNA"/>
</dbReference>
<reference evidence="2" key="1">
    <citation type="journal article" date="2019" name="Int. J. Syst. Evol. Microbiol.">
        <title>The Global Catalogue of Microorganisms (GCM) 10K type strain sequencing project: providing services to taxonomists for standard genome sequencing and annotation.</title>
        <authorList>
            <consortium name="The Broad Institute Genomics Platform"/>
            <consortium name="The Broad Institute Genome Sequencing Center for Infectious Disease"/>
            <person name="Wu L."/>
            <person name="Ma J."/>
        </authorList>
    </citation>
    <scope>NUCLEOTIDE SEQUENCE [LARGE SCALE GENOMIC DNA]</scope>
    <source>
        <strain evidence="2">KCTC 42424</strain>
    </source>
</reference>
<dbReference type="Proteomes" id="UP001595722">
    <property type="component" value="Unassembled WGS sequence"/>
</dbReference>
<dbReference type="RefSeq" id="WP_376866960.1">
    <property type="nucleotide sequence ID" value="NZ_JBHRYB010000013.1"/>
</dbReference>
<accession>A0ABV7VTG9</accession>
<gene>
    <name evidence="1" type="ORF">ACFOMG_12200</name>
</gene>
<organism evidence="1 2">
    <name type="scientific">Bacterioplanoides pacificum</name>
    <dbReference type="NCBI Taxonomy" id="1171596"/>
    <lineage>
        <taxon>Bacteria</taxon>
        <taxon>Pseudomonadati</taxon>
        <taxon>Pseudomonadota</taxon>
        <taxon>Gammaproteobacteria</taxon>
        <taxon>Oceanospirillales</taxon>
        <taxon>Oceanospirillaceae</taxon>
        <taxon>Bacterioplanoides</taxon>
    </lineage>
</organism>